<sequence length="343" mass="38442">MSSELSNQKLLEKCKQFILSDPTKEHLDYVIQDALVTAVKEINNLGGALPMAWNREQYDELFTRYYATISAITNANPGVITADSVDPELSSDHGFQTNDLVYLDGIAGEDSYGSRLNRRFFRAVRASATTLTLKTLDGQTAIDTTDYDTYSAGGMVYHAGFVLPASTIQPTDSWVIKRLWNVAFDGYPSHPIADQQVIEGGWIGSGGRPGKWRYQKYTYSDFTAANIEHLLFWYGATAQRYNVNVMFEKTYPDMVTFDKDNYPSIPSDLHDYIWHRALSNLATQAEKQKRQTATQAGIGANTKMEIVNAQYWILKAAQDEIDILAYNRSLLGYIPQPSGSMSA</sequence>
<reference evidence="1" key="1">
    <citation type="submission" date="2020-03" db="EMBL/GenBank/DDBJ databases">
        <title>The deep terrestrial virosphere.</title>
        <authorList>
            <person name="Holmfeldt K."/>
            <person name="Nilsson E."/>
            <person name="Simone D."/>
            <person name="Lopez-Fernandez M."/>
            <person name="Wu X."/>
            <person name="de Brujin I."/>
            <person name="Lundin D."/>
            <person name="Andersson A."/>
            <person name="Bertilsson S."/>
            <person name="Dopson M."/>
        </authorList>
    </citation>
    <scope>NUCLEOTIDE SEQUENCE</scope>
    <source>
        <strain evidence="1">MM415B01690</strain>
    </source>
</reference>
<evidence type="ECO:0000313" key="1">
    <source>
        <dbReference type="EMBL" id="QJA57187.1"/>
    </source>
</evidence>
<proteinExistence type="predicted"/>
<dbReference type="AlphaFoldDB" id="A0A6M3IJH0"/>
<gene>
    <name evidence="1" type="ORF">MM415B01690_0004</name>
</gene>
<name>A0A6M3IJH0_9ZZZZ</name>
<dbReference type="Gene3D" id="2.40.30.180">
    <property type="entry name" value="Ubiquitin-activating enzyme E1, FCCH domain"/>
    <property type="match status" value="1"/>
</dbReference>
<dbReference type="EMBL" id="MT141259">
    <property type="protein sequence ID" value="QJA57187.1"/>
    <property type="molecule type" value="Genomic_DNA"/>
</dbReference>
<accession>A0A6M3IJH0</accession>
<dbReference type="InterPro" id="IPR042302">
    <property type="entry name" value="E1_FCCH_sf"/>
</dbReference>
<organism evidence="1">
    <name type="scientific">viral metagenome</name>
    <dbReference type="NCBI Taxonomy" id="1070528"/>
    <lineage>
        <taxon>unclassified sequences</taxon>
        <taxon>metagenomes</taxon>
        <taxon>organismal metagenomes</taxon>
    </lineage>
</organism>
<protein>
    <submittedName>
        <fullName evidence="1">Putative structural protein</fullName>
    </submittedName>
</protein>